<evidence type="ECO:0000256" key="1">
    <source>
        <dbReference type="SAM" id="SignalP"/>
    </source>
</evidence>
<protein>
    <submittedName>
        <fullName evidence="2">Uncharacterized protein</fullName>
    </submittedName>
</protein>
<sequence>MKYSVDLKSLMIGFFTATLLFAAFSFKQDNSENVGRYQTSVGTKGIIMIDTKTGDYIINTEASDYKSRKGNFTHTHNLAEALKDKNL</sequence>
<dbReference type="Proteomes" id="UP000320300">
    <property type="component" value="Unassembled WGS sequence"/>
</dbReference>
<feature type="signal peptide" evidence="1">
    <location>
        <begin position="1"/>
        <end position="22"/>
    </location>
</feature>
<proteinExistence type="predicted"/>
<reference evidence="2 3" key="1">
    <citation type="submission" date="2017-05" db="EMBL/GenBank/DDBJ databases">
        <authorList>
            <person name="Varghese N."/>
            <person name="Submissions S."/>
        </authorList>
    </citation>
    <scope>NUCLEOTIDE SEQUENCE [LARGE SCALE GENOMIC DNA]</scope>
    <source>
        <strain evidence="2 3">DSM 19036</strain>
    </source>
</reference>
<dbReference type="EMBL" id="FXTN01000004">
    <property type="protein sequence ID" value="SMO62581.1"/>
    <property type="molecule type" value="Genomic_DNA"/>
</dbReference>
<feature type="chain" id="PRO_5021909694" evidence="1">
    <location>
        <begin position="23"/>
        <end position="87"/>
    </location>
</feature>
<dbReference type="RefSeq" id="WP_142527888.1">
    <property type="nucleotide sequence ID" value="NZ_CBCSJO010000001.1"/>
</dbReference>
<gene>
    <name evidence="2" type="ORF">SAMN06265348_104185</name>
</gene>
<keyword evidence="1" id="KW-0732">Signal</keyword>
<dbReference type="OrthoDB" id="965336at2"/>
<dbReference type="AlphaFoldDB" id="A0A521CV39"/>
<keyword evidence="3" id="KW-1185">Reference proteome</keyword>
<evidence type="ECO:0000313" key="2">
    <source>
        <dbReference type="EMBL" id="SMO62581.1"/>
    </source>
</evidence>
<organism evidence="2 3">
    <name type="scientific">Pedobacter westerhofensis</name>
    <dbReference type="NCBI Taxonomy" id="425512"/>
    <lineage>
        <taxon>Bacteria</taxon>
        <taxon>Pseudomonadati</taxon>
        <taxon>Bacteroidota</taxon>
        <taxon>Sphingobacteriia</taxon>
        <taxon>Sphingobacteriales</taxon>
        <taxon>Sphingobacteriaceae</taxon>
        <taxon>Pedobacter</taxon>
    </lineage>
</organism>
<name>A0A521CV39_9SPHI</name>
<accession>A0A521CV39</accession>
<evidence type="ECO:0000313" key="3">
    <source>
        <dbReference type="Proteomes" id="UP000320300"/>
    </source>
</evidence>